<dbReference type="STRING" id="631362.Thi970DRAFT_01202"/>
<dbReference type="SUPFAM" id="SSF53756">
    <property type="entry name" value="UDP-Glycosyltransferase/glycogen phosphorylase"/>
    <property type="match status" value="1"/>
</dbReference>
<sequence length="505" mass="56053">MRIAFLAAECAPVAKAGGLGDFVHGLGRALLAAGTEVEILLPDYDCLRHELIIDRQVLRDDLWFDFAGQRLRCRVSSGQVDGLSCRFLAPQSSEAFFARGRIYGEPDDALRFACYCRAALEWLHQSAGWPDILHCNDWQTGLVPVLLREDFAQRGPKRVLDRVRVCYSLHNLGYQGWVEPQVLTAAGLDAARLMTPDRLSDSAGAVDAKLMPRANLMQGGIVFSNFVTTVSPRYAWEVLRTEQGMGLQGVLAAKQAQGRFAGVLNGIDWESWNPQTDPFIAQSFNADSLALKAANTAALRMRLGLQAANKPLVAIVSRLDRQKGVDLISHAMVYTMEKKGQCVLLGSAQEPQIQTRFEQLRDHYSANPDCHLTLGYDEELAHQIYAGADLMLVPSLYEPCGLTQLIAMRYGCVPVVSRVGGLADTVFDANFCGKPLEQRNGFVFDNSCPFDLEFALERALGLWSDHPEQFDRLRANGMAAEHSWTRPARDYLEIYRWLLGDGAIK</sequence>
<dbReference type="Proteomes" id="UP000002964">
    <property type="component" value="Unassembled WGS sequence"/>
</dbReference>
<evidence type="ECO:0000313" key="14">
    <source>
        <dbReference type="EMBL" id="EIC23531.1"/>
    </source>
</evidence>
<dbReference type="AlphaFoldDB" id="H8YYK5"/>
<reference evidence="15" key="1">
    <citation type="submission" date="2011-06" db="EMBL/GenBank/DDBJ databases">
        <authorList>
            <consortium name="US DOE Joint Genome Institute (JGI-PGF)"/>
            <person name="Lucas S."/>
            <person name="Han J."/>
            <person name="Lapidus A."/>
            <person name="Cheng J.-F."/>
            <person name="Goodwin L."/>
            <person name="Pitluck S."/>
            <person name="Peters L."/>
            <person name="Land M.L."/>
            <person name="Hauser L."/>
            <person name="Vogl K."/>
            <person name="Liu Z."/>
            <person name="Overmann J."/>
            <person name="Frigaard N.-U."/>
            <person name="Bryant D.A."/>
            <person name="Woyke T.J."/>
        </authorList>
    </citation>
    <scope>NUCLEOTIDE SEQUENCE [LARGE SCALE GENOMIC DNA]</scope>
    <source>
        <strain evidence="15">970</strain>
    </source>
</reference>
<evidence type="ECO:0000256" key="9">
    <source>
        <dbReference type="ARBA" id="ARBA00023056"/>
    </source>
</evidence>
<dbReference type="GO" id="GO:0009011">
    <property type="term" value="F:alpha-1,4-glucan glucosyltransferase (ADP-glucose donor) activity"/>
    <property type="evidence" value="ECO:0007669"/>
    <property type="project" value="UniProtKB-UniRule"/>
</dbReference>
<dbReference type="HAMAP" id="MF_00484">
    <property type="entry name" value="Glycogen_synth"/>
    <property type="match status" value="1"/>
</dbReference>
<evidence type="ECO:0000256" key="3">
    <source>
        <dbReference type="ARBA" id="ARBA00004964"/>
    </source>
</evidence>
<evidence type="ECO:0000256" key="10">
    <source>
        <dbReference type="ARBA" id="ARBA00031722"/>
    </source>
</evidence>
<keyword evidence="9 11" id="KW-0320">Glycogen biosynthesis</keyword>
<organism evidence="14 15">
    <name type="scientific">Thiorhodovibrio frisius</name>
    <dbReference type="NCBI Taxonomy" id="631362"/>
    <lineage>
        <taxon>Bacteria</taxon>
        <taxon>Pseudomonadati</taxon>
        <taxon>Pseudomonadota</taxon>
        <taxon>Gammaproteobacteria</taxon>
        <taxon>Chromatiales</taxon>
        <taxon>Chromatiaceae</taxon>
        <taxon>Thiorhodovibrio</taxon>
    </lineage>
</organism>
<evidence type="ECO:0000256" key="5">
    <source>
        <dbReference type="ARBA" id="ARBA00012588"/>
    </source>
</evidence>
<comment type="pathway">
    <text evidence="3 11">Glycan biosynthesis; glycogen biosynthesis.</text>
</comment>
<keyword evidence="15" id="KW-1185">Reference proteome</keyword>
<evidence type="ECO:0000256" key="8">
    <source>
        <dbReference type="ARBA" id="ARBA00022679"/>
    </source>
</evidence>
<proteinExistence type="inferred from homology"/>
<keyword evidence="8 11" id="KW-0808">Transferase</keyword>
<reference evidence="14 15" key="2">
    <citation type="submission" date="2011-11" db="EMBL/GenBank/DDBJ databases">
        <authorList>
            <consortium name="US DOE Joint Genome Institute"/>
            <person name="Lucas S."/>
            <person name="Han J."/>
            <person name="Lapidus A."/>
            <person name="Cheng J.-F."/>
            <person name="Goodwin L."/>
            <person name="Pitluck S."/>
            <person name="Peters L."/>
            <person name="Ovchinnikova G."/>
            <person name="Zhang X."/>
            <person name="Detter J.C."/>
            <person name="Han C."/>
            <person name="Tapia R."/>
            <person name="Land M."/>
            <person name="Hauser L."/>
            <person name="Kyrpides N."/>
            <person name="Ivanova N."/>
            <person name="Pagani I."/>
            <person name="Vogl K."/>
            <person name="Liu Z."/>
            <person name="Overmann J."/>
            <person name="Frigaard N.-U."/>
            <person name="Bryant D."/>
            <person name="Woyke T."/>
        </authorList>
    </citation>
    <scope>NUCLEOTIDE SEQUENCE [LARGE SCALE GENOMIC DNA]</scope>
    <source>
        <strain evidence="14 15">970</strain>
    </source>
</reference>
<protein>
    <recommendedName>
        <fullName evidence="6 11">Glycogen synthase</fullName>
        <ecNumber evidence="5 11">2.4.1.21</ecNumber>
    </recommendedName>
    <alternativeName>
        <fullName evidence="10 11">Starch [bacterial glycogen] synthase</fullName>
    </alternativeName>
</protein>
<dbReference type="InterPro" id="IPR013534">
    <property type="entry name" value="Starch_synth_cat_dom"/>
</dbReference>
<comment type="similarity">
    <text evidence="4 11">Belongs to the glycosyltransferase 1 family. Bacterial/plant glycogen synthase subfamily.</text>
</comment>
<evidence type="ECO:0000256" key="11">
    <source>
        <dbReference type="HAMAP-Rule" id="MF_00484"/>
    </source>
</evidence>
<dbReference type="Pfam" id="PF08323">
    <property type="entry name" value="Glyco_transf_5"/>
    <property type="match status" value="1"/>
</dbReference>
<dbReference type="GO" id="GO:0004373">
    <property type="term" value="F:alpha-1,4-glucan glucosyltransferase (UDP-glucose donor) activity"/>
    <property type="evidence" value="ECO:0007669"/>
    <property type="project" value="InterPro"/>
</dbReference>
<dbReference type="EMBL" id="JH603168">
    <property type="protein sequence ID" value="EIC23531.1"/>
    <property type="molecule type" value="Genomic_DNA"/>
</dbReference>
<evidence type="ECO:0000256" key="2">
    <source>
        <dbReference type="ARBA" id="ARBA00002764"/>
    </source>
</evidence>
<comment type="catalytic activity">
    <reaction evidence="1 11">
        <text>[(1-&gt;4)-alpha-D-glucosyl](n) + ADP-alpha-D-glucose = [(1-&gt;4)-alpha-D-glucosyl](n+1) + ADP + H(+)</text>
        <dbReference type="Rhea" id="RHEA:18189"/>
        <dbReference type="Rhea" id="RHEA-COMP:9584"/>
        <dbReference type="Rhea" id="RHEA-COMP:9587"/>
        <dbReference type="ChEBI" id="CHEBI:15378"/>
        <dbReference type="ChEBI" id="CHEBI:15444"/>
        <dbReference type="ChEBI" id="CHEBI:57498"/>
        <dbReference type="ChEBI" id="CHEBI:456216"/>
        <dbReference type="EC" id="2.4.1.21"/>
    </reaction>
</comment>
<name>H8YYK5_9GAMM</name>
<gene>
    <name evidence="11" type="primary">glgA</name>
    <name evidence="14" type="ORF">Thi970DRAFT_01202</name>
</gene>
<dbReference type="InterPro" id="IPR001296">
    <property type="entry name" value="Glyco_trans_1"/>
</dbReference>
<evidence type="ECO:0000256" key="1">
    <source>
        <dbReference type="ARBA" id="ARBA00001478"/>
    </source>
</evidence>
<dbReference type="Pfam" id="PF00534">
    <property type="entry name" value="Glycos_transf_1"/>
    <property type="match status" value="1"/>
</dbReference>
<feature type="binding site" evidence="11">
    <location>
        <position position="15"/>
    </location>
    <ligand>
        <name>ADP-alpha-D-glucose</name>
        <dbReference type="ChEBI" id="CHEBI:57498"/>
    </ligand>
</feature>
<accession>H8YYK5</accession>
<feature type="domain" description="Starch synthase catalytic" evidence="13">
    <location>
        <begin position="2"/>
        <end position="252"/>
    </location>
</feature>
<dbReference type="GO" id="GO:0005978">
    <property type="term" value="P:glycogen biosynthetic process"/>
    <property type="evidence" value="ECO:0007669"/>
    <property type="project" value="UniProtKB-UniRule"/>
</dbReference>
<dbReference type="NCBIfam" id="NF001905">
    <property type="entry name" value="PRK00654.2-4"/>
    <property type="match status" value="1"/>
</dbReference>
<evidence type="ECO:0000256" key="7">
    <source>
        <dbReference type="ARBA" id="ARBA00022676"/>
    </source>
</evidence>
<dbReference type="RefSeq" id="WP_009147614.1">
    <property type="nucleotide sequence ID" value="NZ_CP121471.1"/>
</dbReference>
<dbReference type="Gene3D" id="3.40.50.2000">
    <property type="entry name" value="Glycogen Phosphorylase B"/>
    <property type="match status" value="2"/>
</dbReference>
<dbReference type="OrthoDB" id="9808590at2"/>
<keyword evidence="7 11" id="KW-0328">Glycosyltransferase</keyword>
<evidence type="ECO:0000313" key="15">
    <source>
        <dbReference type="Proteomes" id="UP000002964"/>
    </source>
</evidence>
<dbReference type="PANTHER" id="PTHR46083:SF1">
    <property type="entry name" value="GLYCOGEN SYNTHASE 2-RELATED"/>
    <property type="match status" value="1"/>
</dbReference>
<feature type="domain" description="Glycosyl transferase family 1" evidence="12">
    <location>
        <begin position="308"/>
        <end position="461"/>
    </location>
</feature>
<dbReference type="NCBIfam" id="TIGR02095">
    <property type="entry name" value="glgA"/>
    <property type="match status" value="1"/>
</dbReference>
<evidence type="ECO:0000256" key="4">
    <source>
        <dbReference type="ARBA" id="ARBA00010281"/>
    </source>
</evidence>
<dbReference type="CDD" id="cd03791">
    <property type="entry name" value="GT5_Glycogen_synthase_DULL1-like"/>
    <property type="match status" value="1"/>
</dbReference>
<evidence type="ECO:0000256" key="6">
    <source>
        <dbReference type="ARBA" id="ARBA00019935"/>
    </source>
</evidence>
<comment type="function">
    <text evidence="2 11">Synthesizes alpha-1,4-glucan chains using ADP-glucose.</text>
</comment>
<dbReference type="HOGENOM" id="CLU_009583_18_3_6"/>
<dbReference type="UniPathway" id="UPA00164"/>
<dbReference type="EC" id="2.4.1.21" evidence="5 11"/>
<dbReference type="InterPro" id="IPR011835">
    <property type="entry name" value="GS/SS"/>
</dbReference>
<evidence type="ECO:0000259" key="12">
    <source>
        <dbReference type="Pfam" id="PF00534"/>
    </source>
</evidence>
<evidence type="ECO:0000259" key="13">
    <source>
        <dbReference type="Pfam" id="PF08323"/>
    </source>
</evidence>
<dbReference type="PANTHER" id="PTHR46083">
    <property type="match status" value="1"/>
</dbReference>
<dbReference type="eggNOG" id="COG0297">
    <property type="taxonomic scope" value="Bacteria"/>
</dbReference>